<reference evidence="4 5" key="1">
    <citation type="submission" date="2022-05" db="EMBL/GenBank/DDBJ databases">
        <authorList>
            <consortium name="Genoscope - CEA"/>
            <person name="William W."/>
        </authorList>
    </citation>
    <scope>NUCLEOTIDE SEQUENCE [LARGE SCALE GENOMIC DNA]</scope>
</reference>
<dbReference type="Proteomes" id="UP001159427">
    <property type="component" value="Unassembled WGS sequence"/>
</dbReference>
<dbReference type="InterPro" id="IPR036396">
    <property type="entry name" value="Cyt_P450_sf"/>
</dbReference>
<sequence length="467" mass="53578">MFFLILVVLGIIWVLYRTFKDEFSPLRKIPYASSHVPILGHALVFLRERNHLKVLRDWSEKHGPIFRYNRGFGDTRVFLADPDLIKHVTVTNSKNYLRSRFIRKVMPSIGNGLFSSNGKDHTLQRKMIIPAFHYSNLGRMVNDFCEVSNSLITVSISVLIMNKMLNYINRCFEIIISCVVTVNPLFSHAHQHNLSFGRLMKKRLIPFYDSLPLDDNIKEQKSFEKTDETVLKVNNTTVFFYHFNFTVIILSLFFPASSQLSHTENKMIGKRENSATAHCILLSSLITEPVCEITTTDLENLSTLEKSETHDVLVTSPDALPLSYRILEGFKQYKFGIVKTLKEKKAPFRLICVAEKCRCSNSLNIIALILIMHASEVIFNCCSFSFFFLFADDTHPSIHPYAFIPFSAGPRSCIGNKFALAEMKVVLISLLRQFAFEEIPGFTVTPLVRLTARPDPPMRLRIRKLNH</sequence>
<proteinExistence type="inferred from homology"/>
<keyword evidence="2" id="KW-0408">Iron</keyword>
<dbReference type="PANTHER" id="PTHR24291">
    <property type="entry name" value="CYTOCHROME P450 FAMILY 4"/>
    <property type="match status" value="1"/>
</dbReference>
<dbReference type="SUPFAM" id="SSF48264">
    <property type="entry name" value="Cytochrome P450"/>
    <property type="match status" value="2"/>
</dbReference>
<keyword evidence="2" id="KW-0349">Heme</keyword>
<dbReference type="InterPro" id="IPR001128">
    <property type="entry name" value="Cyt_P450"/>
</dbReference>
<evidence type="ECO:0000256" key="1">
    <source>
        <dbReference type="ARBA" id="ARBA00010617"/>
    </source>
</evidence>
<evidence type="ECO:0000256" key="2">
    <source>
        <dbReference type="RuleBase" id="RU000461"/>
    </source>
</evidence>
<keyword evidence="3" id="KW-0472">Membrane</keyword>
<keyword evidence="3" id="KW-1133">Transmembrane helix</keyword>
<keyword evidence="2" id="KW-0479">Metal-binding</keyword>
<keyword evidence="2" id="KW-0503">Monooxygenase</keyword>
<dbReference type="Gene3D" id="1.10.630.10">
    <property type="entry name" value="Cytochrome P450"/>
    <property type="match status" value="2"/>
</dbReference>
<keyword evidence="5" id="KW-1185">Reference proteome</keyword>
<dbReference type="InterPro" id="IPR002401">
    <property type="entry name" value="Cyt_P450_E_grp-I"/>
</dbReference>
<dbReference type="InterPro" id="IPR050196">
    <property type="entry name" value="Cytochrome_P450_Monoox"/>
</dbReference>
<feature type="transmembrane region" description="Helical" evidence="3">
    <location>
        <begin position="239"/>
        <end position="257"/>
    </location>
</feature>
<comment type="similarity">
    <text evidence="1 2">Belongs to the cytochrome P450 family.</text>
</comment>
<dbReference type="InterPro" id="IPR017972">
    <property type="entry name" value="Cyt_P450_CS"/>
</dbReference>
<keyword evidence="2" id="KW-0560">Oxidoreductase</keyword>
<name>A0ABN8RHW9_9CNID</name>
<evidence type="ECO:0000313" key="5">
    <source>
        <dbReference type="Proteomes" id="UP001159427"/>
    </source>
</evidence>
<evidence type="ECO:0008006" key="6">
    <source>
        <dbReference type="Google" id="ProtNLM"/>
    </source>
</evidence>
<dbReference type="PROSITE" id="PS00086">
    <property type="entry name" value="CYTOCHROME_P450"/>
    <property type="match status" value="1"/>
</dbReference>
<evidence type="ECO:0000256" key="3">
    <source>
        <dbReference type="SAM" id="Phobius"/>
    </source>
</evidence>
<dbReference type="PRINTS" id="PR00463">
    <property type="entry name" value="EP450I"/>
</dbReference>
<protein>
    <recommendedName>
        <fullName evidence="6">Cytochrome P450</fullName>
    </recommendedName>
</protein>
<gene>
    <name evidence="4" type="ORF">PEVE_00010958</name>
</gene>
<evidence type="ECO:0000313" key="4">
    <source>
        <dbReference type="EMBL" id="CAH3177036.1"/>
    </source>
</evidence>
<dbReference type="PANTHER" id="PTHR24291:SF175">
    <property type="entry name" value="CYTOCHROME P450"/>
    <property type="match status" value="1"/>
</dbReference>
<organism evidence="4 5">
    <name type="scientific">Porites evermanni</name>
    <dbReference type="NCBI Taxonomy" id="104178"/>
    <lineage>
        <taxon>Eukaryota</taxon>
        <taxon>Metazoa</taxon>
        <taxon>Cnidaria</taxon>
        <taxon>Anthozoa</taxon>
        <taxon>Hexacorallia</taxon>
        <taxon>Scleractinia</taxon>
        <taxon>Fungiina</taxon>
        <taxon>Poritidae</taxon>
        <taxon>Porites</taxon>
    </lineage>
</organism>
<accession>A0ABN8RHW9</accession>
<comment type="caution">
    <text evidence="4">The sequence shown here is derived from an EMBL/GenBank/DDBJ whole genome shotgun (WGS) entry which is preliminary data.</text>
</comment>
<dbReference type="Pfam" id="PF00067">
    <property type="entry name" value="p450"/>
    <property type="match status" value="2"/>
</dbReference>
<keyword evidence="3" id="KW-0812">Transmembrane</keyword>
<dbReference type="EMBL" id="CALNXI010001786">
    <property type="protein sequence ID" value="CAH3177036.1"/>
    <property type="molecule type" value="Genomic_DNA"/>
</dbReference>